<dbReference type="GO" id="GO:0009765">
    <property type="term" value="P:photosynthesis, light harvesting"/>
    <property type="evidence" value="ECO:0007669"/>
    <property type="project" value="InterPro"/>
</dbReference>
<keyword evidence="2" id="KW-0150">Chloroplast</keyword>
<dbReference type="InterPro" id="IPR001344">
    <property type="entry name" value="Chloro_AB-bd_pln"/>
</dbReference>
<dbReference type="EMBL" id="HBEP01036794">
    <property type="protein sequence ID" value="CAD8511175.1"/>
    <property type="molecule type" value="Transcribed_RNA"/>
</dbReference>
<feature type="binding site" evidence="5">
    <location>
        <position position="119"/>
    </location>
    <ligand>
        <name>chlorophyll a</name>
        <dbReference type="ChEBI" id="CHEBI:58416"/>
        <label>1</label>
    </ligand>
</feature>
<feature type="binding site" evidence="5">
    <location>
        <position position="141"/>
    </location>
    <ligand>
        <name>chlorophyll a</name>
        <dbReference type="ChEBI" id="CHEBI:58416"/>
        <label>1</label>
    </ligand>
</feature>
<comment type="subcellular location">
    <subcellularLocation>
        <location evidence="1">Plastid</location>
        <location evidence="1">Chloroplast</location>
    </subcellularLocation>
</comment>
<gene>
    <name evidence="6" type="ORF">PANT1444_LOCUS20830</name>
</gene>
<evidence type="ECO:0000256" key="3">
    <source>
        <dbReference type="ARBA" id="ARBA00022531"/>
    </source>
</evidence>
<dbReference type="AlphaFoldDB" id="A0A7S0NFV5"/>
<dbReference type="PANTHER" id="PTHR21649">
    <property type="entry name" value="CHLOROPHYLL A/B BINDING PROTEIN"/>
    <property type="match status" value="1"/>
</dbReference>
<reference evidence="6" key="1">
    <citation type="submission" date="2021-01" db="EMBL/GenBank/DDBJ databases">
        <authorList>
            <person name="Corre E."/>
            <person name="Pelletier E."/>
            <person name="Niang G."/>
            <person name="Scheremetjew M."/>
            <person name="Finn R."/>
            <person name="Kale V."/>
            <person name="Holt S."/>
            <person name="Cochrane G."/>
            <person name="Meng A."/>
            <person name="Brown T."/>
            <person name="Cohen L."/>
        </authorList>
    </citation>
    <scope>NUCLEOTIDE SEQUENCE</scope>
    <source>
        <strain evidence="6">CCMP1374</strain>
    </source>
</reference>
<keyword evidence="4" id="KW-0934">Plastid</keyword>
<evidence type="ECO:0000313" key="6">
    <source>
        <dbReference type="EMBL" id="CAD8511175.1"/>
    </source>
</evidence>
<dbReference type="Gene3D" id="1.10.3460.10">
    <property type="entry name" value="Chlorophyll a/b binding protein domain"/>
    <property type="match status" value="1"/>
</dbReference>
<name>A0A7S0NFV5_9EUKA</name>
<protein>
    <submittedName>
        <fullName evidence="6">Uncharacterized protein</fullName>
    </submittedName>
</protein>
<feature type="binding site" evidence="5">
    <location>
        <position position="138"/>
    </location>
    <ligand>
        <name>chlorophyll a</name>
        <dbReference type="ChEBI" id="CHEBI:58416"/>
        <label>1</label>
    </ligand>
</feature>
<dbReference type="GO" id="GO:0009507">
    <property type="term" value="C:chloroplast"/>
    <property type="evidence" value="ECO:0007669"/>
    <property type="project" value="UniProtKB-SubCell"/>
</dbReference>
<keyword evidence="3" id="KW-0602">Photosynthesis</keyword>
<evidence type="ECO:0000256" key="5">
    <source>
        <dbReference type="PIRSR" id="PIRSR601344-1"/>
    </source>
</evidence>
<feature type="binding site" evidence="5">
    <location>
        <position position="288"/>
    </location>
    <ligand>
        <name>chlorophyll a</name>
        <dbReference type="ChEBI" id="CHEBI:58416"/>
        <label>1</label>
    </ligand>
</feature>
<evidence type="ECO:0000256" key="1">
    <source>
        <dbReference type="ARBA" id="ARBA00004229"/>
    </source>
</evidence>
<dbReference type="InterPro" id="IPR022796">
    <property type="entry name" value="Chloroa_b-bind"/>
</dbReference>
<feature type="binding site" evidence="5">
    <location>
        <position position="271"/>
    </location>
    <ligand>
        <name>chlorophyll a</name>
        <dbReference type="ChEBI" id="CHEBI:58416"/>
        <label>1</label>
    </ligand>
</feature>
<evidence type="ECO:0000256" key="2">
    <source>
        <dbReference type="ARBA" id="ARBA00022528"/>
    </source>
</evidence>
<organism evidence="6">
    <name type="scientific">Phaeocystis antarctica</name>
    <dbReference type="NCBI Taxonomy" id="33657"/>
    <lineage>
        <taxon>Eukaryota</taxon>
        <taxon>Haptista</taxon>
        <taxon>Haptophyta</taxon>
        <taxon>Prymnesiophyceae</taxon>
        <taxon>Phaeocystales</taxon>
        <taxon>Phaeocystaceae</taxon>
        <taxon>Phaeocystis</taxon>
    </lineage>
</organism>
<keyword evidence="5" id="KW-0148">Chlorophyll</keyword>
<accession>A0A7S0NFV5</accession>
<dbReference type="SUPFAM" id="SSF103511">
    <property type="entry name" value="Chlorophyll a-b binding protein"/>
    <property type="match status" value="1"/>
</dbReference>
<keyword evidence="5" id="KW-0157">Chromophore</keyword>
<feature type="binding site" evidence="5">
    <location>
        <position position="276"/>
    </location>
    <ligand>
        <name>chlorophyll a</name>
        <dbReference type="ChEBI" id="CHEBI:58416"/>
        <label>1</label>
    </ligand>
</feature>
<feature type="binding site" description="axial binding residue" evidence="5">
    <location>
        <position position="143"/>
    </location>
    <ligand>
        <name>chlorophyll b</name>
        <dbReference type="ChEBI" id="CHEBI:61721"/>
        <label>1</label>
    </ligand>
    <ligandPart>
        <name>Mg</name>
        <dbReference type="ChEBI" id="CHEBI:25107"/>
    </ligandPart>
</feature>
<proteinExistence type="predicted"/>
<evidence type="ECO:0000256" key="4">
    <source>
        <dbReference type="ARBA" id="ARBA00022640"/>
    </source>
</evidence>
<sequence length="316" mass="33992">MVPHSSRVVMMSDAPAAVAEPAPVAEVAAPAAAPAPAPAAKPAAKKVEPEEPAPTPLDAALVEIIASKKRLIDAHNEDAQASFNYLSTVIWNKETRELKDLPGANTEICNGEMSADAGWDPLRLADTKTHLMVYREAEVKHGRLAMLAAAGWPISELVPHGSDSILQSTAGRAPSVLNGGLGEVNPIFWLALLLGFAALENGTLDYQFSGWQSSGKPWKYVAGDYGFDPLNLQDKIADKWIETAKADFSKGDERDALTMKGDVKANVAKAEMWHGRVAMLAITGFAVQEAVWGTPVVEQSPLFFGTPFWHLLQEIF</sequence>
<dbReference type="Pfam" id="PF00504">
    <property type="entry name" value="Chloroa_b-bind"/>
    <property type="match status" value="1"/>
</dbReference>
<dbReference type="GO" id="GO:0016020">
    <property type="term" value="C:membrane"/>
    <property type="evidence" value="ECO:0007669"/>
    <property type="project" value="InterPro"/>
</dbReference>
<dbReference type="GO" id="GO:0016168">
    <property type="term" value="F:chlorophyll binding"/>
    <property type="evidence" value="ECO:0007669"/>
    <property type="project" value="UniProtKB-KW"/>
</dbReference>